<dbReference type="PANTHER" id="PTHR47018:SF4">
    <property type="match status" value="1"/>
</dbReference>
<sequence>MANVNIDEDCVICKYVKNWPLKSDVNNVLKDVKTRGIASICKILSETKNDGLFNHIQDETSVKIHEKCRLNYIKTIISGSEMKKRKLPGSFENSINSDDGETRINKFDIEKDCIICSKKIQKKYPFSVLKTDNTKQLIIDYNRLKNDILNLSLQEEMISSLSCEADLTILNARYHRQNCSSKLRVLDDNRTQTEAGVQNKIKQSMEQIFNFIDDHKNNQFIMNDFHEVLRESNMYIPSNETILNKLHNHYQDDVIIVNKTGAPIYFCLKNKGYDILRKSHQESKEDPEHYQLIDKVVKVLFDDIKEYTTDDFTEYLASDTMFTEARNIPKKLKYFLEKLILNQYRKEKNSVHYEPSIISIAHAIMSAMFPRLIHSSLQIAVGVALHRKFGSKELVDMSHTMGFSCSYNEVRIYETSAAMQAEIQVKDDTFVQFVCDNADWNLETLDGKGTFHSLGSCEIITPASDVLPRKPFPRLKSVSEEEIATQSKIKIKNYELTPMEGMKSYDFPEPNVNLKLKFTYASKINSYWMFLKYVNPTFEKGWNGFIEDCTAINTHFEVSAIIFLPFIHAYPSDYSTLYTFSTFFKTTRILLCMQNNSKTSK</sequence>
<name>A0ABD2WYA6_9HYME</name>
<comment type="caution">
    <text evidence="1">The sequence shown here is derived from an EMBL/GenBank/DDBJ whole genome shotgun (WGS) entry which is preliminary data.</text>
</comment>
<dbReference type="EMBL" id="JBJJXI010000060">
    <property type="protein sequence ID" value="KAL3398056.1"/>
    <property type="molecule type" value="Genomic_DNA"/>
</dbReference>
<organism evidence="1 2">
    <name type="scientific">Trichogramma kaykai</name>
    <dbReference type="NCBI Taxonomy" id="54128"/>
    <lineage>
        <taxon>Eukaryota</taxon>
        <taxon>Metazoa</taxon>
        <taxon>Ecdysozoa</taxon>
        <taxon>Arthropoda</taxon>
        <taxon>Hexapoda</taxon>
        <taxon>Insecta</taxon>
        <taxon>Pterygota</taxon>
        <taxon>Neoptera</taxon>
        <taxon>Endopterygota</taxon>
        <taxon>Hymenoptera</taxon>
        <taxon>Apocrita</taxon>
        <taxon>Proctotrupomorpha</taxon>
        <taxon>Chalcidoidea</taxon>
        <taxon>Trichogrammatidae</taxon>
        <taxon>Trichogramma</taxon>
    </lineage>
</organism>
<gene>
    <name evidence="1" type="ORF">TKK_008276</name>
</gene>
<evidence type="ECO:0000313" key="1">
    <source>
        <dbReference type="EMBL" id="KAL3398056.1"/>
    </source>
</evidence>
<proteinExistence type="predicted"/>
<accession>A0ABD2WYA6</accession>
<dbReference type="Proteomes" id="UP001627154">
    <property type="component" value="Unassembled WGS sequence"/>
</dbReference>
<dbReference type="AlphaFoldDB" id="A0ABD2WYA6"/>
<protein>
    <submittedName>
        <fullName evidence="1">Uncharacterized protein</fullName>
    </submittedName>
</protein>
<reference evidence="1 2" key="1">
    <citation type="journal article" date="2024" name="bioRxiv">
        <title>A reference genome for Trichogramma kaykai: A tiny desert-dwelling parasitoid wasp with competing sex-ratio distorters.</title>
        <authorList>
            <person name="Culotta J."/>
            <person name="Lindsey A.R."/>
        </authorList>
    </citation>
    <scope>NUCLEOTIDE SEQUENCE [LARGE SCALE GENOMIC DNA]</scope>
    <source>
        <strain evidence="1 2">KSX58</strain>
    </source>
</reference>
<keyword evidence="2" id="KW-1185">Reference proteome</keyword>
<evidence type="ECO:0000313" key="2">
    <source>
        <dbReference type="Proteomes" id="UP001627154"/>
    </source>
</evidence>
<dbReference type="PANTHER" id="PTHR47018">
    <property type="entry name" value="CXC DOMAIN-CONTAINING PROTEIN-RELATED"/>
    <property type="match status" value="1"/>
</dbReference>